<dbReference type="Proteomes" id="UP000253782">
    <property type="component" value="Unassembled WGS sequence"/>
</dbReference>
<sequence length="146" mass="16109">MKAMLRVLSLCLLVAAAGVLHAQATRPEVGPQVRAYSGSEGLKVWVLRVGPRAANEALVQVGGVDHDWNMKIQKMVMETVREQPRYSLTIKGEKFVALILDGEGGGELYLPGEARARHVSYQTELSEQGSPEHFLTDYLDQLKTPH</sequence>
<dbReference type="RefSeq" id="WP_114844349.1">
    <property type="nucleotide sequence ID" value="NZ_JBHSPE010000001.1"/>
</dbReference>
<dbReference type="OrthoDB" id="761740at2"/>
<evidence type="ECO:0000313" key="2">
    <source>
        <dbReference type="EMBL" id="RDD82835.1"/>
    </source>
</evidence>
<name>A0A369US23_9GAMM</name>
<accession>A0A369US23</accession>
<gene>
    <name evidence="2" type="ORF">DVJ77_04785</name>
</gene>
<protein>
    <submittedName>
        <fullName evidence="2">Uncharacterized protein</fullName>
    </submittedName>
</protein>
<proteinExistence type="predicted"/>
<feature type="signal peptide" evidence="1">
    <location>
        <begin position="1"/>
        <end position="22"/>
    </location>
</feature>
<keyword evidence="3" id="KW-1185">Reference proteome</keyword>
<evidence type="ECO:0000313" key="3">
    <source>
        <dbReference type="Proteomes" id="UP000253782"/>
    </source>
</evidence>
<feature type="chain" id="PRO_5016663307" evidence="1">
    <location>
        <begin position="23"/>
        <end position="146"/>
    </location>
</feature>
<organism evidence="2 3">
    <name type="scientific">Dyella tabacisoli</name>
    <dbReference type="NCBI Taxonomy" id="2282381"/>
    <lineage>
        <taxon>Bacteria</taxon>
        <taxon>Pseudomonadati</taxon>
        <taxon>Pseudomonadota</taxon>
        <taxon>Gammaproteobacteria</taxon>
        <taxon>Lysobacterales</taxon>
        <taxon>Rhodanobacteraceae</taxon>
        <taxon>Dyella</taxon>
    </lineage>
</organism>
<reference evidence="2 3" key="1">
    <citation type="submission" date="2018-07" db="EMBL/GenBank/DDBJ databases">
        <title>Dyella tabacisoli L4-6T, whole genome shotgun sequence.</title>
        <authorList>
            <person name="Zhou X.-K."/>
            <person name="Li W.-J."/>
            <person name="Duan Y.-Q."/>
        </authorList>
    </citation>
    <scope>NUCLEOTIDE SEQUENCE [LARGE SCALE GENOMIC DNA]</scope>
    <source>
        <strain evidence="2 3">L4-6</strain>
    </source>
</reference>
<dbReference type="AlphaFoldDB" id="A0A369US23"/>
<keyword evidence="1" id="KW-0732">Signal</keyword>
<dbReference type="EMBL" id="QQAH01000003">
    <property type="protein sequence ID" value="RDD82835.1"/>
    <property type="molecule type" value="Genomic_DNA"/>
</dbReference>
<comment type="caution">
    <text evidence="2">The sequence shown here is derived from an EMBL/GenBank/DDBJ whole genome shotgun (WGS) entry which is preliminary data.</text>
</comment>
<evidence type="ECO:0000256" key="1">
    <source>
        <dbReference type="SAM" id="SignalP"/>
    </source>
</evidence>